<keyword evidence="3" id="KW-1185">Reference proteome</keyword>
<evidence type="ECO:0008006" key="4">
    <source>
        <dbReference type="Google" id="ProtNLM"/>
    </source>
</evidence>
<protein>
    <recommendedName>
        <fullName evidence="4">Peptidase M41 FtsH extracellular domain-containing protein</fullName>
    </recommendedName>
</protein>
<proteinExistence type="predicted"/>
<sequence length="160" mass="18100">MDDKAGRRNKLSENTRQWQRRTEHFGRRLRRLLLEERSVLCTGVLIVLLLGLLYIVASQLQPPTLTNTTPANETVLSYSDFVKQVEVGHVWAVNIRGNEISALLNQPLLVSTSPATPTTAKVTVEQKSQDIQAWNRYISTGNSPGGRYLIQSVRYIHKCQ</sequence>
<feature type="transmembrane region" description="Helical" evidence="1">
    <location>
        <begin position="38"/>
        <end position="57"/>
    </location>
</feature>
<accession>A0ABQ3UFT3</accession>
<dbReference type="EMBL" id="BNJG01000001">
    <property type="protein sequence ID" value="GHO51572.1"/>
    <property type="molecule type" value="Genomic_DNA"/>
</dbReference>
<evidence type="ECO:0000256" key="1">
    <source>
        <dbReference type="SAM" id="Phobius"/>
    </source>
</evidence>
<dbReference type="Proteomes" id="UP000654345">
    <property type="component" value="Unassembled WGS sequence"/>
</dbReference>
<reference evidence="2 3" key="1">
    <citation type="journal article" date="2021" name="Int. J. Syst. Evol. Microbiol.">
        <title>Reticulibacter mediterranei gen. nov., sp. nov., within the new family Reticulibacteraceae fam. nov., and Ktedonospora formicarum gen. nov., sp. nov., Ktedonobacter robiniae sp. nov., Dictyobacter formicarum sp. nov. and Dictyobacter arantiisoli sp. nov., belonging to the class Ktedonobacteria.</title>
        <authorList>
            <person name="Yabe S."/>
            <person name="Zheng Y."/>
            <person name="Wang C.M."/>
            <person name="Sakai Y."/>
            <person name="Abe K."/>
            <person name="Yokota A."/>
            <person name="Donadio S."/>
            <person name="Cavaletti L."/>
            <person name="Monciardini P."/>
        </authorList>
    </citation>
    <scope>NUCLEOTIDE SEQUENCE [LARGE SCALE GENOMIC DNA]</scope>
    <source>
        <strain evidence="2 3">SOSP1-30</strain>
    </source>
</reference>
<keyword evidence="1" id="KW-0472">Membrane</keyword>
<comment type="caution">
    <text evidence="2">The sequence shown here is derived from an EMBL/GenBank/DDBJ whole genome shotgun (WGS) entry which is preliminary data.</text>
</comment>
<dbReference type="RefSeq" id="WP_201368569.1">
    <property type="nucleotide sequence ID" value="NZ_BNJG01000001.1"/>
</dbReference>
<evidence type="ECO:0000313" key="2">
    <source>
        <dbReference type="EMBL" id="GHO51572.1"/>
    </source>
</evidence>
<dbReference type="Gene3D" id="3.30.720.210">
    <property type="match status" value="1"/>
</dbReference>
<keyword evidence="1" id="KW-0812">Transmembrane</keyword>
<name>A0ABQ3UFT3_9CHLR</name>
<gene>
    <name evidence="2" type="ORF">KSB_00470</name>
</gene>
<keyword evidence="1" id="KW-1133">Transmembrane helix</keyword>
<organism evidence="2 3">
    <name type="scientific">Ktedonobacter robiniae</name>
    <dbReference type="NCBI Taxonomy" id="2778365"/>
    <lineage>
        <taxon>Bacteria</taxon>
        <taxon>Bacillati</taxon>
        <taxon>Chloroflexota</taxon>
        <taxon>Ktedonobacteria</taxon>
        <taxon>Ktedonobacterales</taxon>
        <taxon>Ktedonobacteraceae</taxon>
        <taxon>Ktedonobacter</taxon>
    </lineage>
</organism>
<evidence type="ECO:0000313" key="3">
    <source>
        <dbReference type="Proteomes" id="UP000654345"/>
    </source>
</evidence>